<sequence>MHDMSRSAPASPDETACDAPSPAPEELPAGNERDPRIEGNDARPVATPCPPRSRRSARTLGKAAAKAAIVPSVALLWLVPAAHADTLLDNEPEVVPLIVDAPDQAEVPVERDAETGLSSPTHTAATPLTAPDLLPNSAVPENFEIVDYRTMDPSQLLRVRAYDLGGTRIGTLDSWWPADAETFEGIEAAVIGEGGLFGLFDTDIAVPLDRIAVLAEMGGNGLRVVVAAPAEEMDAFPEVDG</sequence>
<organism evidence="2 3">
    <name type="scientific">Hasllibacter halocynthiae</name>
    <dbReference type="NCBI Taxonomy" id="595589"/>
    <lineage>
        <taxon>Bacteria</taxon>
        <taxon>Pseudomonadati</taxon>
        <taxon>Pseudomonadota</taxon>
        <taxon>Alphaproteobacteria</taxon>
        <taxon>Rhodobacterales</taxon>
        <taxon>Roseobacteraceae</taxon>
        <taxon>Hasllibacter</taxon>
    </lineage>
</organism>
<keyword evidence="3" id="KW-1185">Reference proteome</keyword>
<feature type="compositionally biased region" description="Low complexity" evidence="1">
    <location>
        <begin position="123"/>
        <end position="133"/>
    </location>
</feature>
<name>A0A2T0X6R2_9RHOB</name>
<evidence type="ECO:0000313" key="2">
    <source>
        <dbReference type="EMBL" id="PRY94642.1"/>
    </source>
</evidence>
<evidence type="ECO:0000256" key="1">
    <source>
        <dbReference type="SAM" id="MobiDB-lite"/>
    </source>
</evidence>
<reference evidence="2 3" key="1">
    <citation type="submission" date="2018-03" db="EMBL/GenBank/DDBJ databases">
        <title>Genomic Encyclopedia of Archaeal and Bacterial Type Strains, Phase II (KMG-II): from individual species to whole genera.</title>
        <authorList>
            <person name="Goeker M."/>
        </authorList>
    </citation>
    <scope>NUCLEOTIDE SEQUENCE [LARGE SCALE GENOMIC DNA]</scope>
    <source>
        <strain evidence="2 3">DSM 29318</strain>
    </source>
</reference>
<gene>
    <name evidence="2" type="ORF">BCF33_0236</name>
</gene>
<comment type="caution">
    <text evidence="2">The sequence shown here is derived from an EMBL/GenBank/DDBJ whole genome shotgun (WGS) entry which is preliminary data.</text>
</comment>
<protein>
    <recommendedName>
        <fullName evidence="4">PRC-barrel domain protein</fullName>
    </recommendedName>
</protein>
<dbReference type="EMBL" id="PVTT01000001">
    <property type="protein sequence ID" value="PRY94642.1"/>
    <property type="molecule type" value="Genomic_DNA"/>
</dbReference>
<dbReference type="Proteomes" id="UP000238801">
    <property type="component" value="Unassembled WGS sequence"/>
</dbReference>
<feature type="compositionally biased region" description="Basic and acidic residues" evidence="1">
    <location>
        <begin position="31"/>
        <end position="41"/>
    </location>
</feature>
<dbReference type="AlphaFoldDB" id="A0A2T0X6R2"/>
<evidence type="ECO:0008006" key="4">
    <source>
        <dbReference type="Google" id="ProtNLM"/>
    </source>
</evidence>
<evidence type="ECO:0000313" key="3">
    <source>
        <dbReference type="Proteomes" id="UP000238801"/>
    </source>
</evidence>
<feature type="region of interest" description="Disordered" evidence="1">
    <location>
        <begin position="1"/>
        <end position="56"/>
    </location>
</feature>
<proteinExistence type="predicted"/>
<accession>A0A2T0X6R2</accession>
<feature type="region of interest" description="Disordered" evidence="1">
    <location>
        <begin position="109"/>
        <end position="133"/>
    </location>
</feature>